<dbReference type="AlphaFoldDB" id="A0A0E1WW97"/>
<evidence type="ECO:0000256" key="3">
    <source>
        <dbReference type="ARBA" id="ARBA00022448"/>
    </source>
</evidence>
<dbReference type="HOGENOM" id="CLU_017028_0_3_5"/>
<evidence type="ECO:0000256" key="4">
    <source>
        <dbReference type="ARBA" id="ARBA00022729"/>
    </source>
</evidence>
<gene>
    <name evidence="8" type="ORF">BALG_02443</name>
</gene>
<dbReference type="RefSeq" id="WP_006162038.1">
    <property type="nucleotide sequence ID" value="NZ_EQ999534.1"/>
</dbReference>
<evidence type="ECO:0000256" key="1">
    <source>
        <dbReference type="ARBA" id="ARBA00004418"/>
    </source>
</evidence>
<dbReference type="Pfam" id="PF00496">
    <property type="entry name" value="SBP_bac_5"/>
    <property type="match status" value="1"/>
</dbReference>
<dbReference type="InterPro" id="IPR030678">
    <property type="entry name" value="Peptide/Ni-bd"/>
</dbReference>
<dbReference type="SUPFAM" id="SSF53850">
    <property type="entry name" value="Periplasmic binding protein-like II"/>
    <property type="match status" value="1"/>
</dbReference>
<feature type="chain" id="PRO_5002388842" evidence="6">
    <location>
        <begin position="22"/>
        <end position="525"/>
    </location>
</feature>
<evidence type="ECO:0000256" key="6">
    <source>
        <dbReference type="SAM" id="SignalP"/>
    </source>
</evidence>
<keyword evidence="5" id="KW-0574">Periplasm</keyword>
<reference evidence="8" key="1">
    <citation type="submission" date="2009-01" db="EMBL/GenBank/DDBJ databases">
        <title>The Genome Sequence of Brucella pinnipedialis M292/94/1.</title>
        <authorList>
            <consortium name="The Broad Institute Genome Sequencing Platform"/>
            <person name="Ward D."/>
            <person name="Young S.K."/>
            <person name="Kodira C.D."/>
            <person name="Zeng Q."/>
            <person name="Koehrsen M."/>
            <person name="Alvarado L."/>
            <person name="Berlin A."/>
            <person name="Borenstein D."/>
            <person name="Chen Z."/>
            <person name="Engels R."/>
            <person name="Freedman E."/>
            <person name="Gellesch M."/>
            <person name="Goldberg J."/>
            <person name="Griggs A."/>
            <person name="Gujja S."/>
            <person name="Heiman D."/>
            <person name="Hepburn T."/>
            <person name="Howarth C."/>
            <person name="Jen D."/>
            <person name="Larson L."/>
            <person name="Lewis B."/>
            <person name="Mehta T."/>
            <person name="Park D."/>
            <person name="Pearson M."/>
            <person name="Roberts A."/>
            <person name="Saif S."/>
            <person name="Shea T."/>
            <person name="Shenoy N."/>
            <person name="Sisk P."/>
            <person name="Stolte C."/>
            <person name="Sykes S."/>
            <person name="Walk T."/>
            <person name="White J."/>
            <person name="Yandava C."/>
            <person name="Whatmore A.M."/>
            <person name="Perrett L.L."/>
            <person name="O'Callaghan D."/>
            <person name="Nusbaum C."/>
            <person name="Galagan J."/>
            <person name="Birren B."/>
        </authorList>
    </citation>
    <scope>NUCLEOTIDE SEQUENCE [LARGE SCALE GENOMIC DNA]</scope>
    <source>
        <strain evidence="8">M292/94/1</strain>
    </source>
</reference>
<dbReference type="PANTHER" id="PTHR30290">
    <property type="entry name" value="PERIPLASMIC BINDING COMPONENT OF ABC TRANSPORTER"/>
    <property type="match status" value="1"/>
</dbReference>
<dbReference type="InterPro" id="IPR000914">
    <property type="entry name" value="SBP_5_dom"/>
</dbReference>
<dbReference type="EMBL" id="EQ999534">
    <property type="protein sequence ID" value="EEZ29090.1"/>
    <property type="molecule type" value="Genomic_DNA"/>
</dbReference>
<dbReference type="PROSITE" id="PS01040">
    <property type="entry name" value="SBP_BACTERIAL_5"/>
    <property type="match status" value="1"/>
</dbReference>
<dbReference type="PIRSF" id="PIRSF002741">
    <property type="entry name" value="MppA"/>
    <property type="match status" value="1"/>
</dbReference>
<dbReference type="PANTHER" id="PTHR30290:SF10">
    <property type="entry name" value="PERIPLASMIC OLIGOPEPTIDE-BINDING PROTEIN-RELATED"/>
    <property type="match status" value="1"/>
</dbReference>
<evidence type="ECO:0000313" key="8">
    <source>
        <dbReference type="EMBL" id="EEZ29090.1"/>
    </source>
</evidence>
<evidence type="ECO:0000256" key="5">
    <source>
        <dbReference type="ARBA" id="ARBA00022764"/>
    </source>
</evidence>
<dbReference type="Gene3D" id="3.10.105.10">
    <property type="entry name" value="Dipeptide-binding Protein, Domain 3"/>
    <property type="match status" value="1"/>
</dbReference>
<dbReference type="GO" id="GO:0030288">
    <property type="term" value="C:outer membrane-bounded periplasmic space"/>
    <property type="evidence" value="ECO:0007669"/>
    <property type="project" value="UniProtKB-ARBA"/>
</dbReference>
<proteinExistence type="inferred from homology"/>
<name>A0A0E1WW97_9HYPH</name>
<dbReference type="InterPro" id="IPR039424">
    <property type="entry name" value="SBP_5"/>
</dbReference>
<feature type="signal peptide" evidence="6">
    <location>
        <begin position="1"/>
        <end position="21"/>
    </location>
</feature>
<keyword evidence="4 6" id="KW-0732">Signal</keyword>
<comment type="similarity">
    <text evidence="2">Belongs to the bacterial solute-binding protein 5 family.</text>
</comment>
<dbReference type="Proteomes" id="UP000004659">
    <property type="component" value="Unassembled WGS sequence"/>
</dbReference>
<keyword evidence="3" id="KW-0813">Transport</keyword>
<sequence>MVRGILMTGICLLALNSAASAQTVLNRGNDTDPATLDQHHTSTVSENRVLRDLYEGLLAQNAKGEAIPGAASSWDISEDGKVYTFHMRDGAKWSNGDPVTAGDFEFSFRRIMDPKTAAGYASVLYAIQNGEEVATGKMPVDQLGVKALDDKTLQITLKSPAPYFLELLTHQTGFPVNKKAVEKFGDKFTLPGNLVTNGPYQLVSFVPNDKIVMKKNPNYWDAENVKIDTVNWMPFEDRSSCMRRFEAKEVDICSDVSAEQMDYVKKNLSKEFRLAPYLGIYYVDIKGEPSGKLRDPRVRRAISLAADREFMADEVWRGVMLPAYSMVPPGIANYVKDAPKLDFANEDILDREDKAKELLKEAGVEPNTLSVTLRYNTSENHKNTMAAFANMLKNIGINAKLDEVEGTTYFNYLQEKGMFDLTRDGWIGDYNDPNSFLELYTTGNYFNYAEWSNKDYDALMDKSAVTTDLAERAKILAEAEEILLKEGAIVPLMYYSSTALVADRVQGYDDNLMNSHGTRWLSVKN</sequence>
<dbReference type="GO" id="GO:1904680">
    <property type="term" value="F:peptide transmembrane transporter activity"/>
    <property type="evidence" value="ECO:0007669"/>
    <property type="project" value="TreeGrafter"/>
</dbReference>
<dbReference type="FunFam" id="3.90.76.10:FF:000001">
    <property type="entry name" value="Oligopeptide ABC transporter substrate-binding protein"/>
    <property type="match status" value="1"/>
</dbReference>
<dbReference type="InterPro" id="IPR023765">
    <property type="entry name" value="SBP_5_CS"/>
</dbReference>
<dbReference type="CDD" id="cd08504">
    <property type="entry name" value="PBP2_OppA"/>
    <property type="match status" value="1"/>
</dbReference>
<comment type="subcellular location">
    <subcellularLocation>
        <location evidence="1">Periplasm</location>
    </subcellularLocation>
</comment>
<dbReference type="GO" id="GO:0043190">
    <property type="term" value="C:ATP-binding cassette (ABC) transporter complex"/>
    <property type="evidence" value="ECO:0007669"/>
    <property type="project" value="InterPro"/>
</dbReference>
<dbReference type="Gene3D" id="3.90.76.10">
    <property type="entry name" value="Dipeptide-binding Protein, Domain 1"/>
    <property type="match status" value="1"/>
</dbReference>
<organism evidence="8">
    <name type="scientific">Brucella pinnipedialis M292/94/1</name>
    <dbReference type="NCBI Taxonomy" id="520462"/>
    <lineage>
        <taxon>Bacteria</taxon>
        <taxon>Pseudomonadati</taxon>
        <taxon>Pseudomonadota</taxon>
        <taxon>Alphaproteobacteria</taxon>
        <taxon>Hyphomicrobiales</taxon>
        <taxon>Brucellaceae</taxon>
        <taxon>Brucella/Ochrobactrum group</taxon>
        <taxon>Brucella</taxon>
    </lineage>
</organism>
<accession>A0A0E1WW97</accession>
<dbReference type="GO" id="GO:0015833">
    <property type="term" value="P:peptide transport"/>
    <property type="evidence" value="ECO:0007669"/>
    <property type="project" value="TreeGrafter"/>
</dbReference>
<feature type="domain" description="Solute-binding protein family 5" evidence="7">
    <location>
        <begin position="66"/>
        <end position="444"/>
    </location>
</feature>
<evidence type="ECO:0000259" key="7">
    <source>
        <dbReference type="Pfam" id="PF00496"/>
    </source>
</evidence>
<evidence type="ECO:0000256" key="2">
    <source>
        <dbReference type="ARBA" id="ARBA00005695"/>
    </source>
</evidence>
<protein>
    <submittedName>
        <fullName evidence="8">Extracellular solute-binding protein family 5</fullName>
    </submittedName>
</protein>
<dbReference type="Gene3D" id="3.40.190.10">
    <property type="entry name" value="Periplasmic binding protein-like II"/>
    <property type="match status" value="1"/>
</dbReference>